<proteinExistence type="predicted"/>
<dbReference type="InterPro" id="IPR032728">
    <property type="entry name" value="BBS1_N"/>
</dbReference>
<dbReference type="GO" id="GO:0005119">
    <property type="term" value="F:smoothened binding"/>
    <property type="evidence" value="ECO:0007669"/>
    <property type="project" value="TreeGrafter"/>
</dbReference>
<keyword evidence="4" id="KW-1185">Reference proteome</keyword>
<dbReference type="InterPro" id="IPR036322">
    <property type="entry name" value="WD40_repeat_dom_sf"/>
</dbReference>
<dbReference type="Pfam" id="PF23304">
    <property type="entry name" value="GAE_BBS1"/>
    <property type="match status" value="1"/>
</dbReference>
<evidence type="ECO:0000259" key="1">
    <source>
        <dbReference type="Pfam" id="PF14779"/>
    </source>
</evidence>
<dbReference type="Pfam" id="PF14779">
    <property type="entry name" value="BBS1"/>
    <property type="match status" value="1"/>
</dbReference>
<feature type="domain" description="Bardet-Biedl syndrome 1 protein GAE" evidence="2">
    <location>
        <begin position="385"/>
        <end position="496"/>
    </location>
</feature>
<dbReference type="GO" id="GO:0034464">
    <property type="term" value="C:BBSome"/>
    <property type="evidence" value="ECO:0007669"/>
    <property type="project" value="InterPro"/>
</dbReference>
<dbReference type="SUPFAM" id="SSF50978">
    <property type="entry name" value="WD40 repeat-like"/>
    <property type="match status" value="1"/>
</dbReference>
<dbReference type="Proteomes" id="UP000801492">
    <property type="component" value="Unassembled WGS sequence"/>
</dbReference>
<dbReference type="InterPro" id="IPR028784">
    <property type="entry name" value="BBS1"/>
</dbReference>
<sequence>MVVGVACGSDLLIYKNNKPFYKFSVPSLPILALEQDAWQKLSEPDTDSSKIIENLKNTPFGLLSPRSQTLVNLPQEDIKEFIEKYSSIHLTKSSPITCMTSLKRNSEDPLAISCPVLATEQGQVYVLDPQSFTILHEAHISNAKATPSIIRASGILDIEFRIIVACREMFITLLRRGWLEGKIIIQTVLPIVDMILMPGDNFICAATTDKMLHCYTKRGNKLWSVKMNQPITCLCLIPLKHLSIALVAVGMQGGAIHLYHSRHSVDFITAPDTPSAIVFGQLGQEEHVMVIITTSGTMNFKILKRTADFNLNRDNSISPAAQSKPLPLPKRSKLFLEQSMRERQHAVDMHQSFQQDLVRLRLIAARTVVQVNSNQAAAGNEKEQLKLSAQVLGLGPMFTLILTLENMNSDKALIELSAVFHCKPSIYKLSSYISAIPLIPPGLAYKIETKVKECLNSENSTEEGAAISTTQIIRVFIVRLGQVQPVLAATINMPPTDPLAYTV</sequence>
<accession>A0A8K0GJ86</accession>
<dbReference type="GO" id="GO:0005113">
    <property type="term" value="F:patched binding"/>
    <property type="evidence" value="ECO:0007669"/>
    <property type="project" value="TreeGrafter"/>
</dbReference>
<feature type="domain" description="Bardet-Biedl syndrome 1 N-terminal" evidence="1">
    <location>
        <begin position="2"/>
        <end position="175"/>
    </location>
</feature>
<dbReference type="GO" id="GO:0005813">
    <property type="term" value="C:centrosome"/>
    <property type="evidence" value="ECO:0007669"/>
    <property type="project" value="TreeGrafter"/>
</dbReference>
<dbReference type="OrthoDB" id="10259809at2759"/>
<dbReference type="PANTHER" id="PTHR20870:SF0">
    <property type="entry name" value="BARDET-BIEDL SYNDROME 1 PROTEIN"/>
    <property type="match status" value="1"/>
</dbReference>
<dbReference type="GO" id="GO:0061512">
    <property type="term" value="P:protein localization to cilium"/>
    <property type="evidence" value="ECO:0007669"/>
    <property type="project" value="TreeGrafter"/>
</dbReference>
<protein>
    <recommendedName>
        <fullName evidence="5">Bardet-Biedl syndrome 1 N-terminal domain-containing protein</fullName>
    </recommendedName>
</protein>
<comment type="caution">
    <text evidence="3">The sequence shown here is derived from an EMBL/GenBank/DDBJ whole genome shotgun (WGS) entry which is preliminary data.</text>
</comment>
<dbReference type="GO" id="GO:0005930">
    <property type="term" value="C:axoneme"/>
    <property type="evidence" value="ECO:0007669"/>
    <property type="project" value="TreeGrafter"/>
</dbReference>
<dbReference type="InterPro" id="IPR056419">
    <property type="entry name" value="GAE_BBS1"/>
</dbReference>
<evidence type="ECO:0000313" key="3">
    <source>
        <dbReference type="EMBL" id="KAF2901979.1"/>
    </source>
</evidence>
<dbReference type="PANTHER" id="PTHR20870">
    <property type="entry name" value="BARDET-BIEDL SYNDROME 1 PROTEIN"/>
    <property type="match status" value="1"/>
</dbReference>
<reference evidence="3" key="1">
    <citation type="submission" date="2019-08" db="EMBL/GenBank/DDBJ databases">
        <title>The genome of the North American firefly Photinus pyralis.</title>
        <authorList>
            <consortium name="Photinus pyralis genome working group"/>
            <person name="Fallon T.R."/>
            <person name="Sander Lower S.E."/>
            <person name="Weng J.-K."/>
        </authorList>
    </citation>
    <scope>NUCLEOTIDE SEQUENCE</scope>
    <source>
        <strain evidence="3">TRF0915ILg1</strain>
        <tissue evidence="3">Whole body</tissue>
    </source>
</reference>
<evidence type="ECO:0008006" key="5">
    <source>
        <dbReference type="Google" id="ProtNLM"/>
    </source>
</evidence>
<evidence type="ECO:0000313" key="4">
    <source>
        <dbReference type="Proteomes" id="UP000801492"/>
    </source>
</evidence>
<dbReference type="EMBL" id="VTPC01001434">
    <property type="protein sequence ID" value="KAF2901979.1"/>
    <property type="molecule type" value="Genomic_DNA"/>
</dbReference>
<organism evidence="3 4">
    <name type="scientific">Ignelater luminosus</name>
    <name type="common">Cucubano</name>
    <name type="synonym">Pyrophorus luminosus</name>
    <dbReference type="NCBI Taxonomy" id="2038154"/>
    <lineage>
        <taxon>Eukaryota</taxon>
        <taxon>Metazoa</taxon>
        <taxon>Ecdysozoa</taxon>
        <taxon>Arthropoda</taxon>
        <taxon>Hexapoda</taxon>
        <taxon>Insecta</taxon>
        <taxon>Pterygota</taxon>
        <taxon>Neoptera</taxon>
        <taxon>Endopterygota</taxon>
        <taxon>Coleoptera</taxon>
        <taxon>Polyphaga</taxon>
        <taxon>Elateriformia</taxon>
        <taxon>Elateroidea</taxon>
        <taxon>Elateridae</taxon>
        <taxon>Agrypninae</taxon>
        <taxon>Pyrophorini</taxon>
        <taxon>Ignelater</taxon>
    </lineage>
</organism>
<dbReference type="AlphaFoldDB" id="A0A8K0GJ86"/>
<gene>
    <name evidence="3" type="ORF">ILUMI_04215</name>
</gene>
<dbReference type="GO" id="GO:1905515">
    <property type="term" value="P:non-motile cilium assembly"/>
    <property type="evidence" value="ECO:0007669"/>
    <property type="project" value="InterPro"/>
</dbReference>
<name>A0A8K0GJ86_IGNLU</name>
<evidence type="ECO:0000259" key="2">
    <source>
        <dbReference type="Pfam" id="PF23304"/>
    </source>
</evidence>